<organism evidence="2">
    <name type="scientific">uncultured Thermomicrobiales bacterium</name>
    <dbReference type="NCBI Taxonomy" id="1645740"/>
    <lineage>
        <taxon>Bacteria</taxon>
        <taxon>Pseudomonadati</taxon>
        <taxon>Thermomicrobiota</taxon>
        <taxon>Thermomicrobia</taxon>
        <taxon>Thermomicrobiales</taxon>
        <taxon>environmental samples</taxon>
    </lineage>
</organism>
<protein>
    <submittedName>
        <fullName evidence="2">Uncharacterized protein</fullName>
    </submittedName>
</protein>
<evidence type="ECO:0000313" key="2">
    <source>
        <dbReference type="EMBL" id="CAA9584801.1"/>
    </source>
</evidence>
<reference evidence="2" key="1">
    <citation type="submission" date="2020-02" db="EMBL/GenBank/DDBJ databases">
        <authorList>
            <person name="Meier V. D."/>
        </authorList>
    </citation>
    <scope>NUCLEOTIDE SEQUENCE</scope>
    <source>
        <strain evidence="2">AVDCRST_MAG18</strain>
    </source>
</reference>
<feature type="region of interest" description="Disordered" evidence="1">
    <location>
        <begin position="19"/>
        <end position="54"/>
    </location>
</feature>
<proteinExistence type="predicted"/>
<dbReference type="AlphaFoldDB" id="A0A6J4VNY4"/>
<sequence length="54" mass="5955">MVVLFRQRAGNDIVEGRRVGTPLFGPPGDRYHTDTVSIRPPRGGATRIRRPIAA</sequence>
<dbReference type="EMBL" id="CADCWN010000289">
    <property type="protein sequence ID" value="CAA9584801.1"/>
    <property type="molecule type" value="Genomic_DNA"/>
</dbReference>
<gene>
    <name evidence="2" type="ORF">AVDCRST_MAG18-3664</name>
</gene>
<accession>A0A6J4VNY4</accession>
<name>A0A6J4VNY4_9BACT</name>
<evidence type="ECO:0000256" key="1">
    <source>
        <dbReference type="SAM" id="MobiDB-lite"/>
    </source>
</evidence>